<name>A0AAE0P9R6_SORBR</name>
<dbReference type="PANTHER" id="PTHR31184:SF2">
    <property type="entry name" value="HUNTINGTIN-INTERACTING PROTEIN K"/>
    <property type="match status" value="1"/>
</dbReference>
<evidence type="ECO:0000313" key="3">
    <source>
        <dbReference type="EMBL" id="KAK3395900.1"/>
    </source>
</evidence>
<evidence type="ECO:0000313" key="4">
    <source>
        <dbReference type="Proteomes" id="UP001281003"/>
    </source>
</evidence>
<feature type="region of interest" description="Disordered" evidence="1">
    <location>
        <begin position="1"/>
        <end position="57"/>
    </location>
</feature>
<dbReference type="InterPro" id="IPR052617">
    <property type="entry name" value="Huntingtin-int_K"/>
</dbReference>
<feature type="domain" description="Nascent polypeptide-associated complex subunit alpha-like UBA" evidence="2">
    <location>
        <begin position="80"/>
        <end position="120"/>
    </location>
</feature>
<comment type="caution">
    <text evidence="3">The sequence shown here is derived from an EMBL/GenBank/DDBJ whole genome shotgun (WGS) entry which is preliminary data.</text>
</comment>
<evidence type="ECO:0000259" key="2">
    <source>
        <dbReference type="Pfam" id="PF19026"/>
    </source>
</evidence>
<accession>A0AAE0P9R6</accession>
<organism evidence="3 4">
    <name type="scientific">Sordaria brevicollis</name>
    <dbReference type="NCBI Taxonomy" id="83679"/>
    <lineage>
        <taxon>Eukaryota</taxon>
        <taxon>Fungi</taxon>
        <taxon>Dikarya</taxon>
        <taxon>Ascomycota</taxon>
        <taxon>Pezizomycotina</taxon>
        <taxon>Sordariomycetes</taxon>
        <taxon>Sordariomycetidae</taxon>
        <taxon>Sordariales</taxon>
        <taxon>Sordariaceae</taxon>
        <taxon>Sordaria</taxon>
    </lineage>
</organism>
<dbReference type="GO" id="GO:0050821">
    <property type="term" value="P:protein stabilization"/>
    <property type="evidence" value="ECO:0007669"/>
    <property type="project" value="TreeGrafter"/>
</dbReference>
<dbReference type="InterPro" id="IPR044034">
    <property type="entry name" value="NAC-like_UBA"/>
</dbReference>
<dbReference type="PANTHER" id="PTHR31184">
    <property type="entry name" value="HUNTINGTIN-INTERACTING PROTEIN K FAMILY MEMBER"/>
    <property type="match status" value="1"/>
</dbReference>
<dbReference type="GO" id="GO:0043066">
    <property type="term" value="P:negative regulation of apoptotic process"/>
    <property type="evidence" value="ECO:0007669"/>
    <property type="project" value="TreeGrafter"/>
</dbReference>
<dbReference type="Pfam" id="PF19026">
    <property type="entry name" value="UBA_HYPK"/>
    <property type="match status" value="1"/>
</dbReference>
<dbReference type="AlphaFoldDB" id="A0AAE0P9R6"/>
<gene>
    <name evidence="3" type="ORF">B0T20DRAFT_359476</name>
</gene>
<dbReference type="CDD" id="cd14361">
    <property type="entry name" value="UBA_HYPK"/>
    <property type="match status" value="1"/>
</dbReference>
<evidence type="ECO:0000256" key="1">
    <source>
        <dbReference type="SAM" id="MobiDB-lite"/>
    </source>
</evidence>
<dbReference type="InterPro" id="IPR038922">
    <property type="entry name" value="HYPK_UBA"/>
</dbReference>
<dbReference type="Proteomes" id="UP001281003">
    <property type="component" value="Unassembled WGS sequence"/>
</dbReference>
<proteinExistence type="predicted"/>
<reference evidence="3" key="2">
    <citation type="submission" date="2023-07" db="EMBL/GenBank/DDBJ databases">
        <authorList>
            <consortium name="Lawrence Berkeley National Laboratory"/>
            <person name="Haridas S."/>
            <person name="Hensen N."/>
            <person name="Bonometti L."/>
            <person name="Westerberg I."/>
            <person name="Brannstrom I.O."/>
            <person name="Guillou S."/>
            <person name="Cros-Aarteil S."/>
            <person name="Calhoun S."/>
            <person name="Kuo A."/>
            <person name="Mondo S."/>
            <person name="Pangilinan J."/>
            <person name="Riley R."/>
            <person name="LaButti K."/>
            <person name="Andreopoulos B."/>
            <person name="Lipzen A."/>
            <person name="Chen C."/>
            <person name="Yanf M."/>
            <person name="Daum C."/>
            <person name="Ng V."/>
            <person name="Clum A."/>
            <person name="Steindorff A."/>
            <person name="Ohm R."/>
            <person name="Martin F."/>
            <person name="Silar P."/>
            <person name="Natvig D."/>
            <person name="Lalanne C."/>
            <person name="Gautier V."/>
            <person name="Ament-velasquez S.L."/>
            <person name="Kruys A."/>
            <person name="Hutchinson M.I."/>
            <person name="Powell A.J."/>
            <person name="Barry K."/>
            <person name="Miller A.N."/>
            <person name="Grigoriev I.V."/>
            <person name="Debuchy R."/>
            <person name="Gladieux P."/>
            <person name="Thoren M.H."/>
            <person name="Johannesson H."/>
        </authorList>
    </citation>
    <scope>NUCLEOTIDE SEQUENCE</scope>
    <source>
        <strain evidence="3">FGSC 1904</strain>
    </source>
</reference>
<sequence length="125" mass="12907">MAEDKQPPAVVEGATGGDVEEEVQPTAKSAEDRKAAAALSSLDSNNREDESSAKVDQDAVKNAFNSLSTAGSKQAEVKKVKVDAADVALLVDELELTKAKATELLKSHDGDAVKAINAYVAAPAA</sequence>
<keyword evidence="4" id="KW-1185">Reference proteome</keyword>
<feature type="compositionally biased region" description="Basic and acidic residues" evidence="1">
    <location>
        <begin position="45"/>
        <end position="57"/>
    </location>
</feature>
<protein>
    <recommendedName>
        <fullName evidence="2">Nascent polypeptide-associated complex subunit alpha-like UBA domain-containing protein</fullName>
    </recommendedName>
</protein>
<dbReference type="EMBL" id="JAUTDP010000010">
    <property type="protein sequence ID" value="KAK3395900.1"/>
    <property type="molecule type" value="Genomic_DNA"/>
</dbReference>
<reference evidence="3" key="1">
    <citation type="journal article" date="2023" name="Mol. Phylogenet. Evol.">
        <title>Genome-scale phylogeny and comparative genomics of the fungal order Sordariales.</title>
        <authorList>
            <person name="Hensen N."/>
            <person name="Bonometti L."/>
            <person name="Westerberg I."/>
            <person name="Brannstrom I.O."/>
            <person name="Guillou S."/>
            <person name="Cros-Aarteil S."/>
            <person name="Calhoun S."/>
            <person name="Haridas S."/>
            <person name="Kuo A."/>
            <person name="Mondo S."/>
            <person name="Pangilinan J."/>
            <person name="Riley R."/>
            <person name="LaButti K."/>
            <person name="Andreopoulos B."/>
            <person name="Lipzen A."/>
            <person name="Chen C."/>
            <person name="Yan M."/>
            <person name="Daum C."/>
            <person name="Ng V."/>
            <person name="Clum A."/>
            <person name="Steindorff A."/>
            <person name="Ohm R.A."/>
            <person name="Martin F."/>
            <person name="Silar P."/>
            <person name="Natvig D.O."/>
            <person name="Lalanne C."/>
            <person name="Gautier V."/>
            <person name="Ament-Velasquez S.L."/>
            <person name="Kruys A."/>
            <person name="Hutchinson M.I."/>
            <person name="Powell A.J."/>
            <person name="Barry K."/>
            <person name="Miller A.N."/>
            <person name="Grigoriev I.V."/>
            <person name="Debuchy R."/>
            <person name="Gladieux P."/>
            <person name="Hiltunen Thoren M."/>
            <person name="Johannesson H."/>
        </authorList>
    </citation>
    <scope>NUCLEOTIDE SEQUENCE</scope>
    <source>
        <strain evidence="3">FGSC 1904</strain>
    </source>
</reference>